<keyword evidence="2" id="KW-0325">Glycoprotein</keyword>
<dbReference type="STRING" id="121224.E0VU77"/>
<dbReference type="PANTHER" id="PTHR43903">
    <property type="entry name" value="NEUROLIGIN"/>
    <property type="match status" value="1"/>
</dbReference>
<keyword evidence="6" id="KW-1185">Reference proteome</keyword>
<dbReference type="InParanoid" id="E0VU77"/>
<dbReference type="OMA" id="DEDIAPC"/>
<sequence length="389" mass="43584">MIRLSELNFPSVSGFLRTRTGPDHSNLSGGNLAVQDIGAALNWVQNNVGAFGGDPKRVTLIGHDTGAALVNLLLLNSSAKNLFHRAVLLSGSILSPWAVVQQPNNLRETVAKQMGCSYDADEDIAPCLRTKSLSDLLNVKFEPPRFLPRFGPSIPPDGSVVDPENAMEHASEAFITRELMLGAATTESYLDFNAADIQYGFEEDQRNRVLRTYVRNAYIYHLNEIFSTVRNEYTDWDKPILHPINIRDSTLEALSDGHTVSPLMRVGYLHAKRGAKTYFFHFGYQSKETEYPQRLGSVRGESITYLLGLPLVDGLPFFPQNFTKQDVSVSEAVINFFSNFAKTGNPNEPKNDNNNNNFDYGNLKEKSKYRGIVWESYEVQTQQYLSISK</sequence>
<accession>E0VU77</accession>
<dbReference type="Proteomes" id="UP000009046">
    <property type="component" value="Unassembled WGS sequence"/>
</dbReference>
<dbReference type="OrthoDB" id="3200163at2759"/>
<dbReference type="InterPro" id="IPR029058">
    <property type="entry name" value="AB_hydrolase_fold"/>
</dbReference>
<proteinExistence type="inferred from homology"/>
<reference evidence="5" key="3">
    <citation type="submission" date="2021-02" db="UniProtKB">
        <authorList>
            <consortium name="EnsemblMetazoa"/>
        </authorList>
    </citation>
    <scope>IDENTIFICATION</scope>
    <source>
        <strain evidence="5">USDA</strain>
    </source>
</reference>
<dbReference type="GO" id="GO:0003990">
    <property type="term" value="F:acetylcholinesterase activity"/>
    <property type="evidence" value="ECO:0007669"/>
    <property type="project" value="UniProtKB-EC"/>
</dbReference>
<evidence type="ECO:0000313" key="4">
    <source>
        <dbReference type="EMBL" id="EEB16933.1"/>
    </source>
</evidence>
<dbReference type="VEuPathDB" id="VectorBase:PHUM447140"/>
<dbReference type="CTD" id="8231209"/>
<organism>
    <name type="scientific">Pediculus humanus subsp. corporis</name>
    <name type="common">Body louse</name>
    <dbReference type="NCBI Taxonomy" id="121224"/>
    <lineage>
        <taxon>Eukaryota</taxon>
        <taxon>Metazoa</taxon>
        <taxon>Ecdysozoa</taxon>
        <taxon>Arthropoda</taxon>
        <taxon>Hexapoda</taxon>
        <taxon>Insecta</taxon>
        <taxon>Pterygota</taxon>
        <taxon>Neoptera</taxon>
        <taxon>Paraneoptera</taxon>
        <taxon>Psocodea</taxon>
        <taxon>Troctomorpha</taxon>
        <taxon>Phthiraptera</taxon>
        <taxon>Anoplura</taxon>
        <taxon>Pediculidae</taxon>
        <taxon>Pediculus</taxon>
    </lineage>
</organism>
<dbReference type="Gene3D" id="3.40.50.1820">
    <property type="entry name" value="alpha/beta hydrolase"/>
    <property type="match status" value="1"/>
</dbReference>
<comment type="similarity">
    <text evidence="1">Belongs to the type-B carboxylesterase/lipase family.</text>
</comment>
<dbReference type="EMBL" id="DS235781">
    <property type="protein sequence ID" value="EEB16933.1"/>
    <property type="molecule type" value="Genomic_DNA"/>
</dbReference>
<dbReference type="eggNOG" id="KOG1516">
    <property type="taxonomic scope" value="Eukaryota"/>
</dbReference>
<evidence type="ECO:0000259" key="3">
    <source>
        <dbReference type="Pfam" id="PF00135"/>
    </source>
</evidence>
<evidence type="ECO:0000313" key="5">
    <source>
        <dbReference type="EnsemblMetazoa" id="PHUM447140-PA"/>
    </source>
</evidence>
<gene>
    <name evidence="5" type="primary">8231209</name>
    <name evidence="4" type="ORF">Phum_PHUM447140</name>
</gene>
<dbReference type="Pfam" id="PF00135">
    <property type="entry name" value="COesterase"/>
    <property type="match status" value="1"/>
</dbReference>
<reference evidence="4" key="1">
    <citation type="submission" date="2007-04" db="EMBL/GenBank/DDBJ databases">
        <title>Annotation of Pediculus humanus corporis strain USDA.</title>
        <authorList>
            <person name="Kirkness E."/>
            <person name="Hannick L."/>
            <person name="Hass B."/>
            <person name="Bruggner R."/>
            <person name="Lawson D."/>
            <person name="Bidwell S."/>
            <person name="Joardar V."/>
            <person name="Caler E."/>
            <person name="Walenz B."/>
            <person name="Inman J."/>
            <person name="Schobel S."/>
            <person name="Galinsky K."/>
            <person name="Amedeo P."/>
            <person name="Strausberg R."/>
        </authorList>
    </citation>
    <scope>NUCLEOTIDE SEQUENCE</scope>
    <source>
        <strain evidence="4">USDA</strain>
    </source>
</reference>
<keyword evidence="4" id="KW-0378">Hydrolase</keyword>
<evidence type="ECO:0000256" key="1">
    <source>
        <dbReference type="ARBA" id="ARBA00005964"/>
    </source>
</evidence>
<dbReference type="AlphaFoldDB" id="E0VU77"/>
<dbReference type="GeneID" id="8231209"/>
<dbReference type="InterPro" id="IPR002018">
    <property type="entry name" value="CarbesteraseB"/>
</dbReference>
<name>E0VU77_PEDHC</name>
<dbReference type="KEGG" id="phu:Phum_PHUM447140"/>
<dbReference type="RefSeq" id="XP_002429671.1">
    <property type="nucleotide sequence ID" value="XM_002429626.1"/>
</dbReference>
<protein>
    <submittedName>
        <fullName evidence="4">Acetylcholinesterase, putative</fullName>
        <ecNumber evidence="4">3.1.1.7</ecNumber>
    </submittedName>
</protein>
<evidence type="ECO:0000256" key="2">
    <source>
        <dbReference type="ARBA" id="ARBA00023180"/>
    </source>
</evidence>
<reference evidence="4" key="2">
    <citation type="submission" date="2007-04" db="EMBL/GenBank/DDBJ databases">
        <title>The genome of the human body louse.</title>
        <authorList>
            <consortium name="The Human Body Louse Genome Consortium"/>
            <person name="Kirkness E."/>
            <person name="Walenz B."/>
            <person name="Hass B."/>
            <person name="Bruggner R."/>
            <person name="Strausberg R."/>
        </authorList>
    </citation>
    <scope>NUCLEOTIDE SEQUENCE</scope>
    <source>
        <strain evidence="4">USDA</strain>
    </source>
</reference>
<evidence type="ECO:0000313" key="6">
    <source>
        <dbReference type="Proteomes" id="UP000009046"/>
    </source>
</evidence>
<dbReference type="SUPFAM" id="SSF53474">
    <property type="entry name" value="alpha/beta-Hydrolases"/>
    <property type="match status" value="1"/>
</dbReference>
<dbReference type="EC" id="3.1.1.7" evidence="4"/>
<dbReference type="EMBL" id="AAZO01005458">
    <property type="status" value="NOT_ANNOTATED_CDS"/>
    <property type="molecule type" value="Genomic_DNA"/>
</dbReference>
<feature type="domain" description="Carboxylesterase type B" evidence="3">
    <location>
        <begin position="14"/>
        <end position="388"/>
    </location>
</feature>
<dbReference type="InterPro" id="IPR051093">
    <property type="entry name" value="Neuroligin/BSAL"/>
</dbReference>
<dbReference type="HOGENOM" id="CLU_006586_13_0_1"/>
<dbReference type="EnsemblMetazoa" id="PHUM447140-RA">
    <property type="protein sequence ID" value="PHUM447140-PA"/>
    <property type="gene ID" value="PHUM447140"/>
</dbReference>